<reference evidence="4" key="1">
    <citation type="submission" date="2022-07" db="EMBL/GenBank/DDBJ databases">
        <title>Faecal culturing of patients with breast cancer.</title>
        <authorList>
            <person name="Teng N.M.Y."/>
            <person name="Kiu R."/>
            <person name="Evans R."/>
            <person name="Baker D.J."/>
            <person name="Zenner C."/>
            <person name="Robinson S.D."/>
            <person name="Hall L.J."/>
        </authorList>
    </citation>
    <scope>NUCLEOTIDE SEQUENCE</scope>
    <source>
        <strain evidence="4">LH1062</strain>
    </source>
</reference>
<proteinExistence type="predicted"/>
<dbReference type="InterPro" id="IPR011042">
    <property type="entry name" value="6-blade_b-propeller_TolB-like"/>
</dbReference>
<evidence type="ECO:0000256" key="1">
    <source>
        <dbReference type="SAM" id="Phobius"/>
    </source>
</evidence>
<dbReference type="EMBL" id="CP101620">
    <property type="protein sequence ID" value="UTY37851.1"/>
    <property type="molecule type" value="Genomic_DNA"/>
</dbReference>
<evidence type="ECO:0000259" key="2">
    <source>
        <dbReference type="Pfam" id="PF12773"/>
    </source>
</evidence>
<evidence type="ECO:0000259" key="3">
    <source>
        <dbReference type="Pfam" id="PF16472"/>
    </source>
</evidence>
<dbReference type="Gene3D" id="2.120.10.30">
    <property type="entry name" value="TolB, C-terminal domain"/>
    <property type="match status" value="1"/>
</dbReference>
<dbReference type="Proteomes" id="UP001060112">
    <property type="component" value="Chromosome"/>
</dbReference>
<dbReference type="Pfam" id="PF16472">
    <property type="entry name" value="DUF5050"/>
    <property type="match status" value="1"/>
</dbReference>
<protein>
    <submittedName>
        <fullName evidence="4">DUF5050 domain-containing protein</fullName>
    </submittedName>
</protein>
<keyword evidence="5" id="KW-1185">Reference proteome</keyword>
<name>A0ABY5HXS4_9FIRM</name>
<keyword evidence="1" id="KW-0472">Membrane</keyword>
<dbReference type="InterPro" id="IPR011047">
    <property type="entry name" value="Quinoprotein_ADH-like_sf"/>
</dbReference>
<sequence length="417" mass="48097">MFCPKCQNELNDDMNFCPHCGYQVKRCPYCHQLIKEGDLYCSACGRSLQTTPHDQMGGYYQPLFYDETPVQDEEKTDFKKVPVKQKVNKVVVLVSVIVLVILTVLSYEYLEHGPTLTQQSPQISLPQEDMTIAGQTVESSLIGNINQNGQAYFDGKDLYLCDSNGYLVRMNQNLDQQETILAKSCQYITIHNDKIYYTDENNYFCEMSKDGQNQKTLISKDIYYPCIDNDKLYYQLDEDDESLYVYDFQSQKQTKLNNRHSYCINIVDDMIYYSSTDGIYRIHKDGKNDEKIISGKSGNVIYSQGKLYYLSTEGLCALDIKSEKVTVVEENAAIFLNMNDQYLFYQSMDGSVVRYDLSSQEEKTIYNGLVENCYIAGDKLIIKTSSSLYQQESYSVVMDFDGLQQRRLFFNGQGEYI</sequence>
<dbReference type="InterPro" id="IPR025874">
    <property type="entry name" value="DZR"/>
</dbReference>
<organism evidence="4 5">
    <name type="scientific">Allocoprobacillus halotolerans</name>
    <dbReference type="NCBI Taxonomy" id="2944914"/>
    <lineage>
        <taxon>Bacteria</taxon>
        <taxon>Bacillati</taxon>
        <taxon>Bacillota</taxon>
        <taxon>Erysipelotrichia</taxon>
        <taxon>Erysipelotrichales</taxon>
        <taxon>Erysipelotrichaceae</taxon>
        <taxon>Allocoprobacillus</taxon>
    </lineage>
</organism>
<feature type="transmembrane region" description="Helical" evidence="1">
    <location>
        <begin position="90"/>
        <end position="110"/>
    </location>
</feature>
<dbReference type="Pfam" id="PF12773">
    <property type="entry name" value="DZR"/>
    <property type="match status" value="1"/>
</dbReference>
<dbReference type="SUPFAM" id="SSF50998">
    <property type="entry name" value="Quinoprotein alcohol dehydrogenase-like"/>
    <property type="match status" value="1"/>
</dbReference>
<dbReference type="RefSeq" id="WP_290137785.1">
    <property type="nucleotide sequence ID" value="NZ_CP101620.1"/>
</dbReference>
<evidence type="ECO:0000313" key="4">
    <source>
        <dbReference type="EMBL" id="UTY37851.1"/>
    </source>
</evidence>
<gene>
    <name evidence="4" type="ORF">NMU03_08925</name>
</gene>
<keyword evidence="1" id="KW-0812">Transmembrane</keyword>
<dbReference type="InterPro" id="IPR032485">
    <property type="entry name" value="LRP1-like_beta_prop"/>
</dbReference>
<feature type="domain" description="DZANK-type" evidence="2">
    <location>
        <begin position="3"/>
        <end position="45"/>
    </location>
</feature>
<evidence type="ECO:0000313" key="5">
    <source>
        <dbReference type="Proteomes" id="UP001060112"/>
    </source>
</evidence>
<keyword evidence="1" id="KW-1133">Transmembrane helix</keyword>
<feature type="domain" description="Prolow-density lipoprotein receptor-related protein 1-like beta-propeller" evidence="3">
    <location>
        <begin position="143"/>
        <end position="384"/>
    </location>
</feature>
<accession>A0ABY5HXS4</accession>